<dbReference type="InterPro" id="IPR009003">
    <property type="entry name" value="Peptidase_S1_PA"/>
</dbReference>
<dbReference type="SUPFAM" id="SSF50494">
    <property type="entry name" value="Trypsin-like serine proteases"/>
    <property type="match status" value="1"/>
</dbReference>
<accession>A0A6A4JUV2</accession>
<dbReference type="InterPro" id="IPR043504">
    <property type="entry name" value="Peptidase_S1_PA_chymotrypsin"/>
</dbReference>
<evidence type="ECO:0000313" key="2">
    <source>
        <dbReference type="Proteomes" id="UP000466442"/>
    </source>
</evidence>
<dbReference type="InterPro" id="IPR001254">
    <property type="entry name" value="Trypsin_dom"/>
</dbReference>
<gene>
    <name evidence="1" type="ORF">GE061_012717</name>
</gene>
<dbReference type="GO" id="GO:0006508">
    <property type="term" value="P:proteolysis"/>
    <property type="evidence" value="ECO:0007669"/>
    <property type="project" value="InterPro"/>
</dbReference>
<organism evidence="1 2">
    <name type="scientific">Apolygus lucorum</name>
    <name type="common">Small green plant bug</name>
    <name type="synonym">Lygocoris lucorum</name>
    <dbReference type="NCBI Taxonomy" id="248454"/>
    <lineage>
        <taxon>Eukaryota</taxon>
        <taxon>Metazoa</taxon>
        <taxon>Ecdysozoa</taxon>
        <taxon>Arthropoda</taxon>
        <taxon>Hexapoda</taxon>
        <taxon>Insecta</taxon>
        <taxon>Pterygota</taxon>
        <taxon>Neoptera</taxon>
        <taxon>Paraneoptera</taxon>
        <taxon>Hemiptera</taxon>
        <taxon>Heteroptera</taxon>
        <taxon>Panheteroptera</taxon>
        <taxon>Cimicomorpha</taxon>
        <taxon>Miridae</taxon>
        <taxon>Mirini</taxon>
        <taxon>Apolygus</taxon>
    </lineage>
</organism>
<protein>
    <submittedName>
        <fullName evidence="1">Uncharacterized protein</fullName>
    </submittedName>
</protein>
<dbReference type="AlphaFoldDB" id="A0A6A4JUV2"/>
<sequence length="383" mass="44464">MSALHNILLILCVIVLLEIRRSDGQSRTEAFVKSHIDYMGLFYAGHGEFPWVVEIRTQASQNQSEQEDWSVGNLIGPRYVLTTCNAVATFEYYGPNWDVYVVKSKKPTLYKVMYTPDSPYHGPRWYINRYAKWSSYNTELKTGTRQILRMGPHPQCYPKRLQYFFGIVELSDAPIKPFRLFVTYAPSELDYNELKKKWYFMTHKSAFQPATIASWGRKFKDRYTPMMLLHFKIKYKIRVVEWSTCEREFKKLAWSDKNTALERNNNTLCMQVHDLEHTMGSVCDHDRGAPVVWEGIMIGMVITAAKFEFCSQLQPLPFVVQSIDDAVVYWANVERHVLQRFIDNSSHVFPGLFGLSVSPPSTTTTMSIWMTTGLLLLQLLANR</sequence>
<dbReference type="PROSITE" id="PS50240">
    <property type="entry name" value="TRYPSIN_DOM"/>
    <property type="match status" value="1"/>
</dbReference>
<keyword evidence="2" id="KW-1185">Reference proteome</keyword>
<dbReference type="Gene3D" id="2.40.10.10">
    <property type="entry name" value="Trypsin-like serine proteases"/>
    <property type="match status" value="2"/>
</dbReference>
<dbReference type="Proteomes" id="UP000466442">
    <property type="component" value="Unassembled WGS sequence"/>
</dbReference>
<dbReference type="EMBL" id="WIXP02000004">
    <property type="protein sequence ID" value="KAF6212196.1"/>
    <property type="molecule type" value="Genomic_DNA"/>
</dbReference>
<name>A0A6A4JUV2_APOLU</name>
<evidence type="ECO:0000313" key="1">
    <source>
        <dbReference type="EMBL" id="KAF6212196.1"/>
    </source>
</evidence>
<dbReference type="OrthoDB" id="7863416at2759"/>
<dbReference type="GO" id="GO:0004252">
    <property type="term" value="F:serine-type endopeptidase activity"/>
    <property type="evidence" value="ECO:0007669"/>
    <property type="project" value="InterPro"/>
</dbReference>
<reference evidence="1" key="1">
    <citation type="journal article" date="2021" name="Mol. Ecol. Resour.">
        <title>Apolygus lucorum genome provides insights into omnivorousness and mesophyll feeding.</title>
        <authorList>
            <person name="Liu Y."/>
            <person name="Liu H."/>
            <person name="Wang H."/>
            <person name="Huang T."/>
            <person name="Liu B."/>
            <person name="Yang B."/>
            <person name="Yin L."/>
            <person name="Li B."/>
            <person name="Zhang Y."/>
            <person name="Zhang S."/>
            <person name="Jiang F."/>
            <person name="Zhang X."/>
            <person name="Ren Y."/>
            <person name="Wang B."/>
            <person name="Wang S."/>
            <person name="Lu Y."/>
            <person name="Wu K."/>
            <person name="Fan W."/>
            <person name="Wang G."/>
        </authorList>
    </citation>
    <scope>NUCLEOTIDE SEQUENCE</scope>
    <source>
        <strain evidence="1">12Hb</strain>
    </source>
</reference>
<comment type="caution">
    <text evidence="1">The sequence shown here is derived from an EMBL/GenBank/DDBJ whole genome shotgun (WGS) entry which is preliminary data.</text>
</comment>
<proteinExistence type="predicted"/>